<protein>
    <submittedName>
        <fullName evidence="2">Uncharacterized protein</fullName>
    </submittedName>
</protein>
<evidence type="ECO:0000256" key="1">
    <source>
        <dbReference type="SAM" id="MobiDB-lite"/>
    </source>
</evidence>
<dbReference type="RefSeq" id="WP_020976515.1">
    <property type="nucleotide sequence ID" value="NC_022198.1"/>
</dbReference>
<dbReference type="HOGENOM" id="CLU_1575823_0_0_11"/>
<name>U3GZK6_9CORY</name>
<proteinExistence type="predicted"/>
<dbReference type="AlphaFoldDB" id="U3GZK6"/>
<dbReference type="PATRIC" id="fig|1348662.3.peg.1208"/>
<accession>U3GZK6</accession>
<dbReference type="STRING" id="1348662.CARG_06165"/>
<evidence type="ECO:0000313" key="2">
    <source>
        <dbReference type="EMBL" id="AGU15357.1"/>
    </source>
</evidence>
<reference evidence="2 3" key="1">
    <citation type="journal article" date="2013" name="Genome Announc.">
        <title>Whole-Genome Sequence of the Clinical Strain Corynebacterium argentoratense DSM 44202, Isolated from a Human Throat Specimen.</title>
        <authorList>
            <person name="Bomholt C."/>
            <person name="Glaub A."/>
            <person name="Gravermann K."/>
            <person name="Albersmeier A."/>
            <person name="Brinkrolf K."/>
            <person name="Ruckert C."/>
            <person name="Tauch A."/>
        </authorList>
    </citation>
    <scope>NUCLEOTIDE SEQUENCE [LARGE SCALE GENOMIC DNA]</scope>
    <source>
        <strain evidence="2">DSM 44202</strain>
    </source>
</reference>
<feature type="region of interest" description="Disordered" evidence="1">
    <location>
        <begin position="18"/>
        <end position="46"/>
    </location>
</feature>
<gene>
    <name evidence="2" type="ORF">CARG_06165</name>
</gene>
<dbReference type="EMBL" id="CP006365">
    <property type="protein sequence ID" value="AGU15357.1"/>
    <property type="molecule type" value="Genomic_DNA"/>
</dbReference>
<dbReference type="KEGG" id="caz:CARG_06165"/>
<keyword evidence="3" id="KW-1185">Reference proteome</keyword>
<evidence type="ECO:0000313" key="3">
    <source>
        <dbReference type="Proteomes" id="UP000016943"/>
    </source>
</evidence>
<dbReference type="GeneID" id="78250008"/>
<sequence length="169" mass="18784">MIHITMMPIRAPLSSNLRKADDQNEALPRIGQKQDKNKPSQPPRLQPETYRELLEQEYSVAAAQRDGLIDLHGELRNLQESGAPIDWSIFHPAALARISEMAAQFPDATGHSVMTMPASSPEEAERAGAMFREVVDAPRMGPEEPWIANEHGVIAVIHTRKTMDDALQS</sequence>
<dbReference type="Proteomes" id="UP000016943">
    <property type="component" value="Chromosome"/>
</dbReference>
<organism evidence="2 3">
    <name type="scientific">Corynebacterium argentoratense DSM 44202</name>
    <dbReference type="NCBI Taxonomy" id="1348662"/>
    <lineage>
        <taxon>Bacteria</taxon>
        <taxon>Bacillati</taxon>
        <taxon>Actinomycetota</taxon>
        <taxon>Actinomycetes</taxon>
        <taxon>Mycobacteriales</taxon>
        <taxon>Corynebacteriaceae</taxon>
        <taxon>Corynebacterium</taxon>
    </lineage>
</organism>